<evidence type="ECO:0000256" key="1">
    <source>
        <dbReference type="SAM" id="MobiDB-lite"/>
    </source>
</evidence>
<dbReference type="PANTHER" id="PTHR21585:SF0">
    <property type="entry name" value="ARMADILLO-LIKE HELICAL DOMAIN-CONTAINING PROTEIN 4"/>
    <property type="match status" value="1"/>
</dbReference>
<feature type="region of interest" description="Disordered" evidence="1">
    <location>
        <begin position="149"/>
        <end position="169"/>
    </location>
</feature>
<organism evidence="3 4">
    <name type="scientific">Ranitomeya imitator</name>
    <name type="common">mimic poison frog</name>
    <dbReference type="NCBI Taxonomy" id="111125"/>
    <lineage>
        <taxon>Eukaryota</taxon>
        <taxon>Metazoa</taxon>
        <taxon>Chordata</taxon>
        <taxon>Craniata</taxon>
        <taxon>Vertebrata</taxon>
        <taxon>Euteleostomi</taxon>
        <taxon>Amphibia</taxon>
        <taxon>Batrachia</taxon>
        <taxon>Anura</taxon>
        <taxon>Neobatrachia</taxon>
        <taxon>Hyloidea</taxon>
        <taxon>Dendrobatidae</taxon>
        <taxon>Dendrobatinae</taxon>
        <taxon>Ranitomeya</taxon>
    </lineage>
</organism>
<protein>
    <submittedName>
        <fullName evidence="3">Uncharacterized protein</fullName>
    </submittedName>
</protein>
<feature type="non-terminal residue" evidence="3">
    <location>
        <position position="456"/>
    </location>
</feature>
<feature type="chain" id="PRO_5045791746" evidence="2">
    <location>
        <begin position="26"/>
        <end position="456"/>
    </location>
</feature>
<dbReference type="InterPro" id="IPR031524">
    <property type="entry name" value="ARMH4"/>
</dbReference>
<keyword evidence="2" id="KW-0732">Signal</keyword>
<gene>
    <name evidence="3" type="ORF">RIMI_LOCUS4423832</name>
</gene>
<dbReference type="PANTHER" id="PTHR21585">
    <property type="entry name" value="FULL-LENGTH CDNA CLONE CS0DC025YL05 OF NEUROBLASTOMA"/>
    <property type="match status" value="1"/>
</dbReference>
<evidence type="ECO:0000256" key="2">
    <source>
        <dbReference type="SAM" id="SignalP"/>
    </source>
</evidence>
<name>A0ABN9L1E4_9NEOB</name>
<proteinExistence type="predicted"/>
<feature type="compositionally biased region" description="Polar residues" evidence="1">
    <location>
        <begin position="156"/>
        <end position="169"/>
    </location>
</feature>
<dbReference type="Proteomes" id="UP001176940">
    <property type="component" value="Unassembled WGS sequence"/>
</dbReference>
<feature type="signal peptide" evidence="2">
    <location>
        <begin position="1"/>
        <end position="25"/>
    </location>
</feature>
<reference evidence="3" key="1">
    <citation type="submission" date="2023-07" db="EMBL/GenBank/DDBJ databases">
        <authorList>
            <person name="Stuckert A."/>
        </authorList>
    </citation>
    <scope>NUCLEOTIDE SEQUENCE</scope>
</reference>
<accession>A0ABN9L1E4</accession>
<comment type="caution">
    <text evidence="3">The sequence shown here is derived from an EMBL/GenBank/DDBJ whole genome shotgun (WGS) entry which is preliminary data.</text>
</comment>
<evidence type="ECO:0000313" key="4">
    <source>
        <dbReference type="Proteomes" id="UP001176940"/>
    </source>
</evidence>
<keyword evidence="4" id="KW-1185">Reference proteome</keyword>
<dbReference type="EMBL" id="CAUEEQ010007112">
    <property type="protein sequence ID" value="CAJ0930707.1"/>
    <property type="molecule type" value="Genomic_DNA"/>
</dbReference>
<evidence type="ECO:0000313" key="3">
    <source>
        <dbReference type="EMBL" id="CAJ0930707.1"/>
    </source>
</evidence>
<sequence length="456" mass="49383">MKRSLVFHTCGVLCCLLLLSPNATCLSLQRLHKRSIPEVNGGYDGTVNTDVNDVLPPTTSTFERYTINTSPYMNSLNKELVVPQESQYNLNPQNSSIVAEISPEVDSLGFIEVDPTGQGKTSDDNGVLTTAGSTVGFVQSVAPAIETKNEDAEESFPQTENNQTDLNQNNLENSSQVNTIEMLTTNPRTSIVETETDYSTASSQLSAQSLTTVNAEIPEDLDPTMIVIKSIDDGELIFPHLGEDWDDTKFTTQSPKNLGVTELTMAGPVVEEHPEAAMLSTSPGITVMSDDKSVFNVTENTLVTEGRVSPKVTNSAELNPELAVTMSTPQPNIEVNQSQDLSAANTGVKQLTANTSENSNVTVTAAIFVNVTSQNTTGEPEVREEGTESYTLHIGVPQNETNGKIQDSEAPDSEGKMYIQDTVQITIYPSIYLSIYLQHLWNRTAACSAEEIGTSE</sequence>